<feature type="coiled-coil region" evidence="1">
    <location>
        <begin position="607"/>
        <end position="634"/>
    </location>
</feature>
<dbReference type="PANTHER" id="PTHR36681">
    <property type="entry name" value="NUCLEAR GTPASE, GERMINAL CENTER-ASSOCIATED, TANDEM DUPLICATE 3"/>
    <property type="match status" value="1"/>
</dbReference>
<evidence type="ECO:0008006" key="7">
    <source>
        <dbReference type="Google" id="ProtNLM"/>
    </source>
</evidence>
<dbReference type="PANTHER" id="PTHR36681:SF3">
    <property type="entry name" value="NUCLEAR GTPASE, GERMINAL CENTER-ASSOCIATED, TANDEM DUPLICATE 3"/>
    <property type="match status" value="1"/>
</dbReference>
<feature type="domain" description="Dynamin N-terminal" evidence="3">
    <location>
        <begin position="68"/>
        <end position="263"/>
    </location>
</feature>
<feature type="compositionally biased region" description="Acidic residues" evidence="2">
    <location>
        <begin position="402"/>
        <end position="416"/>
    </location>
</feature>
<reference evidence="5" key="1">
    <citation type="journal article" date="2023" name="Mol. Phylogenet. Evol.">
        <title>Genome-scale phylogeny and comparative genomics of the fungal order Sordariales.</title>
        <authorList>
            <person name="Hensen N."/>
            <person name="Bonometti L."/>
            <person name="Westerberg I."/>
            <person name="Brannstrom I.O."/>
            <person name="Guillou S."/>
            <person name="Cros-Aarteil S."/>
            <person name="Calhoun S."/>
            <person name="Haridas S."/>
            <person name="Kuo A."/>
            <person name="Mondo S."/>
            <person name="Pangilinan J."/>
            <person name="Riley R."/>
            <person name="LaButti K."/>
            <person name="Andreopoulos B."/>
            <person name="Lipzen A."/>
            <person name="Chen C."/>
            <person name="Yan M."/>
            <person name="Daum C."/>
            <person name="Ng V."/>
            <person name="Clum A."/>
            <person name="Steindorff A."/>
            <person name="Ohm R.A."/>
            <person name="Martin F."/>
            <person name="Silar P."/>
            <person name="Natvig D.O."/>
            <person name="Lalanne C."/>
            <person name="Gautier V."/>
            <person name="Ament-Velasquez S.L."/>
            <person name="Kruys A."/>
            <person name="Hutchinson M.I."/>
            <person name="Powell A.J."/>
            <person name="Barry K."/>
            <person name="Miller A.N."/>
            <person name="Grigoriev I.V."/>
            <person name="Debuchy R."/>
            <person name="Gladieux P."/>
            <person name="Hiltunen Thoren M."/>
            <person name="Johannesson H."/>
        </authorList>
    </citation>
    <scope>NUCLEOTIDE SEQUENCE</scope>
    <source>
        <strain evidence="5">CBS 538.74</strain>
    </source>
</reference>
<name>A0AAN6ZTS1_9PEZI</name>
<keyword evidence="6" id="KW-1185">Reference proteome</keyword>
<dbReference type="InterPro" id="IPR056024">
    <property type="entry name" value="DUF7605"/>
</dbReference>
<evidence type="ECO:0000259" key="4">
    <source>
        <dbReference type="Pfam" id="PF24564"/>
    </source>
</evidence>
<evidence type="ECO:0000313" key="6">
    <source>
        <dbReference type="Proteomes" id="UP001302745"/>
    </source>
</evidence>
<feature type="coiled-coil region" evidence="1">
    <location>
        <begin position="421"/>
        <end position="448"/>
    </location>
</feature>
<dbReference type="EMBL" id="MU857122">
    <property type="protein sequence ID" value="KAK4149799.1"/>
    <property type="molecule type" value="Genomic_DNA"/>
</dbReference>
<sequence length="977" mass="108821">MGLGQLQELISDTSLPVAKLEGGVEAGLQTLSDVKAAFAKAKSVSEIAEWIKASDKLRSRSATQRTVVGVVGSTGAGKSSVINAVLDEECLVPTNCMRACTAVITEIAYNQSDREDERYRAEIHFVTRDDWVKELRVMLADMTTGQDSLGGDNTTSESEASIAYHKIRAVYPFLRSDEIKKGKFDVNELTEHPSVKGLLANVVKVFVRSPILESGLVLVDLPSVHDSNAARSAVASKYIEQCSGLWVVAPITRAVDDKVAQNLLGDSFKRQLQLDGTYSSITVICSKADDLSVTEKLKGLPEEAHANQLQSSIGLRETERDKLQELIDTMKARAAELNGDIDQRLTEIVSLKAAIDGSLSDDEEDILLFSPSRKRPARAAAIETRKRMRRRQSSDSEGTDSTYEEELSASEAEPEVENISKEVAKQRLQDAEARLSDLRAESKDLKQRGPARQKELREMKAEIKLLKSETKQACIKYRNDYSRPVIQSQFAEGIREIDQENASQDEENFDPNQSHRDYRKVAEQLPVFCVSSKAYQKLSGRLENDERIAGFTRLEETEIPALQRQALGIVQETRAENCRRFLRDLSGFLTSLHLQVVQSDQPLKLADDLREKELQSLTKAMDELKQELMLTIRAAFIQCREAVDLNVFRKFESAARIASYAAIPTIRSWICHKDDGGLAYQTFRATCVRDGIYKGKNGLLDFNKALAKPMTQHLARSWEYTFSTCLPERLDILAEALGRVLRSFRLRMARSPQLKKASSFPLATRQVKILERRLKDTAKFKATITKGQKGANRLFVPIIGEAMAEAYTYCAEESGIGCFKRIKAHLIEHVEGVRGTMFKAATRKTESALNSTLDEVESDVKHKVDNILVLINRDYSALLTSQNIFKALSTSRDDVRNLLGQVDGRFERVLRPLPEPEEMAAMDVDHVASAESASPVAARTTYQAPTAMAIDDEEFIKREPNLEAAPGGGDVSMRDAV</sequence>
<keyword evidence="1" id="KW-0175">Coiled coil</keyword>
<dbReference type="Pfam" id="PF24564">
    <property type="entry name" value="DUF7605"/>
    <property type="match status" value="1"/>
</dbReference>
<gene>
    <name evidence="5" type="ORF">C8A00DRAFT_46657</name>
</gene>
<comment type="caution">
    <text evidence="5">The sequence shown here is derived from an EMBL/GenBank/DDBJ whole genome shotgun (WGS) entry which is preliminary data.</text>
</comment>
<protein>
    <recommendedName>
        <fullName evidence="7">Tat pathway signal sequence</fullName>
    </recommendedName>
</protein>
<feature type="domain" description="DUF7605" evidence="4">
    <location>
        <begin position="677"/>
        <end position="831"/>
    </location>
</feature>
<feature type="region of interest" description="Disordered" evidence="2">
    <location>
        <begin position="378"/>
        <end position="417"/>
    </location>
</feature>
<evidence type="ECO:0000259" key="3">
    <source>
        <dbReference type="Pfam" id="PF00350"/>
    </source>
</evidence>
<dbReference type="InterPro" id="IPR045063">
    <property type="entry name" value="Dynamin_N"/>
</dbReference>
<organism evidence="5 6">
    <name type="scientific">Chaetomidium leptoderma</name>
    <dbReference type="NCBI Taxonomy" id="669021"/>
    <lineage>
        <taxon>Eukaryota</taxon>
        <taxon>Fungi</taxon>
        <taxon>Dikarya</taxon>
        <taxon>Ascomycota</taxon>
        <taxon>Pezizomycotina</taxon>
        <taxon>Sordariomycetes</taxon>
        <taxon>Sordariomycetidae</taxon>
        <taxon>Sordariales</taxon>
        <taxon>Chaetomiaceae</taxon>
        <taxon>Chaetomidium</taxon>
    </lineage>
</organism>
<reference evidence="5" key="2">
    <citation type="submission" date="2023-05" db="EMBL/GenBank/DDBJ databases">
        <authorList>
            <consortium name="Lawrence Berkeley National Laboratory"/>
            <person name="Steindorff A."/>
            <person name="Hensen N."/>
            <person name="Bonometti L."/>
            <person name="Westerberg I."/>
            <person name="Brannstrom I.O."/>
            <person name="Guillou S."/>
            <person name="Cros-Aarteil S."/>
            <person name="Calhoun S."/>
            <person name="Haridas S."/>
            <person name="Kuo A."/>
            <person name="Mondo S."/>
            <person name="Pangilinan J."/>
            <person name="Riley R."/>
            <person name="Labutti K."/>
            <person name="Andreopoulos B."/>
            <person name="Lipzen A."/>
            <person name="Chen C."/>
            <person name="Yanf M."/>
            <person name="Daum C."/>
            <person name="Ng V."/>
            <person name="Clum A."/>
            <person name="Ohm R."/>
            <person name="Martin F."/>
            <person name="Silar P."/>
            <person name="Natvig D."/>
            <person name="Lalanne C."/>
            <person name="Gautier V."/>
            <person name="Ament-Velasquez S.L."/>
            <person name="Kruys A."/>
            <person name="Hutchinson M.I."/>
            <person name="Powell A.J."/>
            <person name="Barry K."/>
            <person name="Miller A.N."/>
            <person name="Grigoriev I.V."/>
            <person name="Debuchy R."/>
            <person name="Gladieux P."/>
            <person name="Thoren M.H."/>
            <person name="Johannesson H."/>
        </authorList>
    </citation>
    <scope>NUCLEOTIDE SEQUENCE</scope>
    <source>
        <strain evidence="5">CBS 538.74</strain>
    </source>
</reference>
<dbReference type="AlphaFoldDB" id="A0AAN6ZTS1"/>
<dbReference type="Proteomes" id="UP001302745">
    <property type="component" value="Unassembled WGS sequence"/>
</dbReference>
<evidence type="ECO:0000256" key="1">
    <source>
        <dbReference type="SAM" id="Coils"/>
    </source>
</evidence>
<dbReference type="InterPro" id="IPR027417">
    <property type="entry name" value="P-loop_NTPase"/>
</dbReference>
<evidence type="ECO:0000313" key="5">
    <source>
        <dbReference type="EMBL" id="KAK4149799.1"/>
    </source>
</evidence>
<proteinExistence type="predicted"/>
<accession>A0AAN6ZTS1</accession>
<dbReference type="Pfam" id="PF00350">
    <property type="entry name" value="Dynamin_N"/>
    <property type="match status" value="1"/>
</dbReference>
<evidence type="ECO:0000256" key="2">
    <source>
        <dbReference type="SAM" id="MobiDB-lite"/>
    </source>
</evidence>
<dbReference type="Gene3D" id="3.40.50.300">
    <property type="entry name" value="P-loop containing nucleotide triphosphate hydrolases"/>
    <property type="match status" value="1"/>
</dbReference>
<dbReference type="SUPFAM" id="SSF52540">
    <property type="entry name" value="P-loop containing nucleoside triphosphate hydrolases"/>
    <property type="match status" value="1"/>
</dbReference>